<comment type="caution">
    <text evidence="1">The sequence shown here is derived from an EMBL/GenBank/DDBJ whole genome shotgun (WGS) entry which is preliminary data.</text>
</comment>
<dbReference type="GeneID" id="68103367"/>
<sequence>MTIPTVVLFSSAKQIYDDPNTSLPSMSTWNCDQMMTTNNNLKDNNSHNFELTSSGENSCEKNSNILLIQHNKHQLIPFVVWLQNILPYVIDFHDAPNKFIPQFRSLSLVCKDWYQSFNNFTCHEQESIWAAFISTTITSSKESLKQVLSELPDMRQIYALRCAPKQVRVTSTVNVTGIPTRHVSFSNAVEFSFTPVSTLGLISYWMKVLPKVMYDVNAGTWFFQDSLFDIRLKELVQELIRQRYELTAEYDDFDDCAISRFFSCSASSLIDEYQRAASMDHALIFDTTTILNEFQVLSNQFKILRCIARLLLPCIPDQSTRNHIDHLLRNNAIMTTMENAKAFVDDLCPLILTFTQSIVLPPRESHAHTYILFTKYGKGIMFKMISKK</sequence>
<dbReference type="AlphaFoldDB" id="A0AA88KDQ5"/>
<evidence type="ECO:0000313" key="2">
    <source>
        <dbReference type="Proteomes" id="UP000816034"/>
    </source>
</evidence>
<organism evidence="1 2">
    <name type="scientific">Naegleria lovaniensis</name>
    <name type="common">Amoeba</name>
    <dbReference type="NCBI Taxonomy" id="51637"/>
    <lineage>
        <taxon>Eukaryota</taxon>
        <taxon>Discoba</taxon>
        <taxon>Heterolobosea</taxon>
        <taxon>Tetramitia</taxon>
        <taxon>Eutetramitia</taxon>
        <taxon>Vahlkampfiidae</taxon>
        <taxon>Naegleria</taxon>
    </lineage>
</organism>
<protein>
    <submittedName>
        <fullName evidence="1">Uncharacterized protein</fullName>
    </submittedName>
</protein>
<dbReference type="Proteomes" id="UP000816034">
    <property type="component" value="Unassembled WGS sequence"/>
</dbReference>
<proteinExistence type="predicted"/>
<keyword evidence="2" id="KW-1185">Reference proteome</keyword>
<evidence type="ECO:0000313" key="1">
    <source>
        <dbReference type="EMBL" id="KAG2374343.1"/>
    </source>
</evidence>
<name>A0AA88KDQ5_NAELO</name>
<dbReference type="EMBL" id="PYSW02000046">
    <property type="protein sequence ID" value="KAG2374343.1"/>
    <property type="molecule type" value="Genomic_DNA"/>
</dbReference>
<gene>
    <name evidence="1" type="ORF">C9374_010913</name>
</gene>
<reference evidence="1 2" key="1">
    <citation type="journal article" date="2018" name="BMC Genomics">
        <title>The genome of Naegleria lovaniensis, the basis for a comparative approach to unravel pathogenicity factors of the human pathogenic amoeba N. fowleri.</title>
        <authorList>
            <person name="Liechti N."/>
            <person name="Schurch N."/>
            <person name="Bruggmann R."/>
            <person name="Wittwer M."/>
        </authorList>
    </citation>
    <scope>NUCLEOTIDE SEQUENCE [LARGE SCALE GENOMIC DNA]</scope>
    <source>
        <strain evidence="1 2">ATCC 30569</strain>
    </source>
</reference>
<accession>A0AA88KDQ5</accession>
<dbReference type="RefSeq" id="XP_044543517.1">
    <property type="nucleotide sequence ID" value="XM_044686510.1"/>
</dbReference>